<dbReference type="EMBL" id="JAUSZS010000002">
    <property type="protein sequence ID" value="MDQ0930784.1"/>
    <property type="molecule type" value="Genomic_DNA"/>
</dbReference>
<dbReference type="RefSeq" id="WP_307624954.1">
    <property type="nucleotide sequence ID" value="NZ_JAUSZS010000002.1"/>
</dbReference>
<gene>
    <name evidence="1" type="ORF">QFZ49_000691</name>
</gene>
<dbReference type="InterPro" id="IPR057062">
    <property type="entry name" value="TriTu"/>
</dbReference>
<comment type="caution">
    <text evidence="1">The sequence shown here is derived from an EMBL/GenBank/DDBJ whole genome shotgun (WGS) entry which is preliminary data.</text>
</comment>
<evidence type="ECO:0000313" key="1">
    <source>
        <dbReference type="EMBL" id="MDQ0930784.1"/>
    </source>
</evidence>
<dbReference type="Pfam" id="PF24689">
    <property type="entry name" value="TriTu"/>
    <property type="match status" value="1"/>
</dbReference>
<dbReference type="Proteomes" id="UP001223072">
    <property type="component" value="Unassembled WGS sequence"/>
</dbReference>
<organism evidence="1 2">
    <name type="scientific">Streptomyces turgidiscabies</name>
    <dbReference type="NCBI Taxonomy" id="85558"/>
    <lineage>
        <taxon>Bacteria</taxon>
        <taxon>Bacillati</taxon>
        <taxon>Actinomycetota</taxon>
        <taxon>Actinomycetes</taxon>
        <taxon>Kitasatosporales</taxon>
        <taxon>Streptomycetaceae</taxon>
        <taxon>Streptomyces</taxon>
    </lineage>
</organism>
<sequence length="103" mass="11120">MTDFPHALATWCTDQAAGLRTSAISCELGTSPADGRSKASAWVTLSTSTRLATITVWDTGEAELDHADIETGQVRPEHRLLQTEEDLVLALSGLTQWVRSSAH</sequence>
<proteinExistence type="predicted"/>
<name>A0ABU0RFK7_9ACTN</name>
<accession>A0ABU0RFK7</accession>
<evidence type="ECO:0000313" key="2">
    <source>
        <dbReference type="Proteomes" id="UP001223072"/>
    </source>
</evidence>
<protein>
    <submittedName>
        <fullName evidence="1">Uncharacterized protein</fullName>
    </submittedName>
</protein>
<keyword evidence="2" id="KW-1185">Reference proteome</keyword>
<reference evidence="1 2" key="1">
    <citation type="submission" date="2023-07" db="EMBL/GenBank/DDBJ databases">
        <title>Comparative genomics of wheat-associated soil bacteria to identify genetic determinants of phenazine resistance.</title>
        <authorList>
            <person name="Mouncey N."/>
        </authorList>
    </citation>
    <scope>NUCLEOTIDE SEQUENCE [LARGE SCALE GENOMIC DNA]</scope>
    <source>
        <strain evidence="1 2">W2I16</strain>
    </source>
</reference>